<dbReference type="PRINTS" id="PR00625">
    <property type="entry name" value="JDOMAIN"/>
</dbReference>
<keyword evidence="2" id="KW-1133">Transmembrane helix</keyword>
<dbReference type="InterPro" id="IPR001623">
    <property type="entry name" value="DnaJ_domain"/>
</dbReference>
<feature type="compositionally biased region" description="Low complexity" evidence="1">
    <location>
        <begin position="161"/>
        <end position="186"/>
    </location>
</feature>
<feature type="region of interest" description="Disordered" evidence="1">
    <location>
        <begin position="133"/>
        <end position="295"/>
    </location>
</feature>
<dbReference type="PANTHER" id="PTHR44825:SF1">
    <property type="entry name" value="DNAJ HOMOLOG SUBFAMILY C MEMBER 4"/>
    <property type="match status" value="1"/>
</dbReference>
<keyword evidence="2" id="KW-0472">Membrane</keyword>
<dbReference type="EMBL" id="JAUIRO010000002">
    <property type="protein sequence ID" value="KAK0727036.1"/>
    <property type="molecule type" value="Genomic_DNA"/>
</dbReference>
<sequence>MPPRYAPIGATVLRAQHGLVQQQQQHGRLLLQLHRQFFHNNNNNNNKNRQRNFHASHILRDPAAGHGSSDGSRNHYDTLNVHPDASPAEIKKSFYHLSKRHHPDHNPLDPHAGRRFMRISEAYATLRHAEKRARYDREHAIPRRGHHSPTAGSGSYHSTNPGGRPAGGRPASGLSSRRGPRPTTFTGPPPSFFRSGGWGAQGAKRRAAHEESTGFGSGGNSKNNTQQTQSPSSFSFSSPGMGPGQNPYRQTERAAADSSAPHFDSAAHERTHRRHDARRAERRAERRGSHRDMFAPGEFGPVAGFFLIAGIVAIAVMVPYVFFGGWKANMASADGAVASRRKSAAATASSSSSSSTAKNSNSS</sequence>
<dbReference type="PANTHER" id="PTHR44825">
    <property type="match status" value="1"/>
</dbReference>
<organism evidence="4 5">
    <name type="scientific">Lasiosphaeria miniovina</name>
    <dbReference type="NCBI Taxonomy" id="1954250"/>
    <lineage>
        <taxon>Eukaryota</taxon>
        <taxon>Fungi</taxon>
        <taxon>Dikarya</taxon>
        <taxon>Ascomycota</taxon>
        <taxon>Pezizomycotina</taxon>
        <taxon>Sordariomycetes</taxon>
        <taxon>Sordariomycetidae</taxon>
        <taxon>Sordariales</taxon>
        <taxon>Lasiosphaeriaceae</taxon>
        <taxon>Lasiosphaeria</taxon>
    </lineage>
</organism>
<reference evidence="4" key="1">
    <citation type="submission" date="2023-06" db="EMBL/GenBank/DDBJ databases">
        <title>Genome-scale phylogeny and comparative genomics of the fungal order Sordariales.</title>
        <authorList>
            <consortium name="Lawrence Berkeley National Laboratory"/>
            <person name="Hensen N."/>
            <person name="Bonometti L."/>
            <person name="Westerberg I."/>
            <person name="Brannstrom I.O."/>
            <person name="Guillou S."/>
            <person name="Cros-Aarteil S."/>
            <person name="Calhoun S."/>
            <person name="Haridas S."/>
            <person name="Kuo A."/>
            <person name="Mondo S."/>
            <person name="Pangilinan J."/>
            <person name="Riley R."/>
            <person name="LaButti K."/>
            <person name="Andreopoulos B."/>
            <person name="Lipzen A."/>
            <person name="Chen C."/>
            <person name="Yanf M."/>
            <person name="Daum C."/>
            <person name="Ng V."/>
            <person name="Clum A."/>
            <person name="Steindorff A."/>
            <person name="Ohm R."/>
            <person name="Martin F."/>
            <person name="Silar P."/>
            <person name="Natvig D."/>
            <person name="Lalanne C."/>
            <person name="Gautier V."/>
            <person name="Ament-velasquez S.L."/>
            <person name="Kruys A."/>
            <person name="Hutchinson M.I."/>
            <person name="Powell A.J."/>
            <person name="Barry K."/>
            <person name="Miller A.N."/>
            <person name="Grigoriev I.V."/>
            <person name="Debuchy R."/>
            <person name="Gladieux P."/>
            <person name="Thoren M.H."/>
            <person name="Johannesson H."/>
        </authorList>
    </citation>
    <scope>NUCLEOTIDE SEQUENCE</scope>
    <source>
        <strain evidence="4">SMH2392-1A</strain>
    </source>
</reference>
<dbReference type="SUPFAM" id="SSF46565">
    <property type="entry name" value="Chaperone J-domain"/>
    <property type="match status" value="1"/>
</dbReference>
<dbReference type="SMART" id="SM00271">
    <property type="entry name" value="DnaJ"/>
    <property type="match status" value="1"/>
</dbReference>
<dbReference type="Gene3D" id="1.10.287.110">
    <property type="entry name" value="DnaJ domain"/>
    <property type="match status" value="1"/>
</dbReference>
<evidence type="ECO:0000313" key="4">
    <source>
        <dbReference type="EMBL" id="KAK0727036.1"/>
    </source>
</evidence>
<accession>A0AA40B3N0</accession>
<proteinExistence type="predicted"/>
<feature type="region of interest" description="Disordered" evidence="1">
    <location>
        <begin position="337"/>
        <end position="363"/>
    </location>
</feature>
<dbReference type="PROSITE" id="PS50076">
    <property type="entry name" value="DNAJ_2"/>
    <property type="match status" value="1"/>
</dbReference>
<feature type="compositionally biased region" description="Basic and acidic residues" evidence="1">
    <location>
        <begin position="278"/>
        <end position="293"/>
    </location>
</feature>
<evidence type="ECO:0000256" key="2">
    <source>
        <dbReference type="SAM" id="Phobius"/>
    </source>
</evidence>
<dbReference type="RefSeq" id="XP_060299892.1">
    <property type="nucleotide sequence ID" value="XM_060439369.1"/>
</dbReference>
<name>A0AA40B3N0_9PEZI</name>
<dbReference type="Proteomes" id="UP001172101">
    <property type="component" value="Unassembled WGS sequence"/>
</dbReference>
<feature type="transmembrane region" description="Helical" evidence="2">
    <location>
        <begin position="299"/>
        <end position="323"/>
    </location>
</feature>
<dbReference type="CDD" id="cd06257">
    <property type="entry name" value="DnaJ"/>
    <property type="match status" value="1"/>
</dbReference>
<evidence type="ECO:0000313" key="5">
    <source>
        <dbReference type="Proteomes" id="UP001172101"/>
    </source>
</evidence>
<dbReference type="InterPro" id="IPR052763">
    <property type="entry name" value="DnaJ_C4"/>
</dbReference>
<feature type="domain" description="J" evidence="3">
    <location>
        <begin position="74"/>
        <end position="139"/>
    </location>
</feature>
<evidence type="ECO:0000256" key="1">
    <source>
        <dbReference type="SAM" id="MobiDB-lite"/>
    </source>
</evidence>
<evidence type="ECO:0000259" key="3">
    <source>
        <dbReference type="PROSITE" id="PS50076"/>
    </source>
</evidence>
<dbReference type="AlphaFoldDB" id="A0AA40B3N0"/>
<protein>
    <recommendedName>
        <fullName evidence="3">J domain-containing protein</fullName>
    </recommendedName>
</protein>
<feature type="region of interest" description="Disordered" evidence="1">
    <location>
        <begin position="60"/>
        <end position="84"/>
    </location>
</feature>
<feature type="compositionally biased region" description="Low complexity" evidence="1">
    <location>
        <begin position="344"/>
        <end position="363"/>
    </location>
</feature>
<feature type="compositionally biased region" description="Polar residues" evidence="1">
    <location>
        <begin position="150"/>
        <end position="160"/>
    </location>
</feature>
<dbReference type="InterPro" id="IPR036869">
    <property type="entry name" value="J_dom_sf"/>
</dbReference>
<comment type="caution">
    <text evidence="4">The sequence shown here is derived from an EMBL/GenBank/DDBJ whole genome shotgun (WGS) entry which is preliminary data.</text>
</comment>
<keyword evidence="5" id="KW-1185">Reference proteome</keyword>
<dbReference type="GeneID" id="85322639"/>
<keyword evidence="2" id="KW-0812">Transmembrane</keyword>
<dbReference type="Pfam" id="PF00226">
    <property type="entry name" value="DnaJ"/>
    <property type="match status" value="1"/>
</dbReference>
<feature type="compositionally biased region" description="Low complexity" evidence="1">
    <location>
        <begin position="225"/>
        <end position="239"/>
    </location>
</feature>
<gene>
    <name evidence="4" type="ORF">B0T26DRAFT_671757</name>
</gene>